<organism evidence="3 6">
    <name type="scientific">Clostridium botulinum</name>
    <dbReference type="NCBI Taxonomy" id="1491"/>
    <lineage>
        <taxon>Bacteria</taxon>
        <taxon>Bacillati</taxon>
        <taxon>Bacillota</taxon>
        <taxon>Clostridia</taxon>
        <taxon>Eubacteriales</taxon>
        <taxon>Clostridiaceae</taxon>
        <taxon>Clostridium</taxon>
    </lineage>
</organism>
<gene>
    <name evidence="1" type="ORF">EXM65_09385</name>
    <name evidence="2" type="ORF">FC774_08660</name>
    <name evidence="3" type="ORF">FDB51_09365</name>
    <name evidence="4" type="ORF">FDG31_13720</name>
</gene>
<dbReference type="Proteomes" id="UP000486903">
    <property type="component" value="Unassembled WGS sequence"/>
</dbReference>
<name>A0A6B4N4L6_CLOBO</name>
<dbReference type="PANTHER" id="PTHR36454:SF1">
    <property type="entry name" value="DUF1015 DOMAIN-CONTAINING PROTEIN"/>
    <property type="match status" value="1"/>
</dbReference>
<dbReference type="PANTHER" id="PTHR36454">
    <property type="entry name" value="LMO2823 PROTEIN"/>
    <property type="match status" value="1"/>
</dbReference>
<evidence type="ECO:0000313" key="3">
    <source>
        <dbReference type="EMBL" id="NFN35335.1"/>
    </source>
</evidence>
<reference evidence="6 7" key="2">
    <citation type="submission" date="2019-04" db="EMBL/GenBank/DDBJ databases">
        <title>Genome sequencing of Clostridium botulinum Groups I-IV and Clostridium butyricum.</title>
        <authorList>
            <person name="Brunt J."/>
            <person name="Van Vliet A.H.M."/>
            <person name="Stringer S.C."/>
            <person name="Carter A.T."/>
            <person name="Peck M.W."/>
        </authorList>
    </citation>
    <scope>NUCLEOTIDE SEQUENCE [LARGE SCALE GENOMIC DNA]</scope>
    <source>
        <strain evidence="2 7">1605</strain>
        <strain evidence="4 8">BL81</strain>
        <strain evidence="3 6">CB-K-33E</strain>
    </source>
</reference>
<evidence type="ECO:0000313" key="6">
    <source>
        <dbReference type="Proteomes" id="UP000473681"/>
    </source>
</evidence>
<dbReference type="EMBL" id="SGKU01000022">
    <property type="protein sequence ID" value="NFA42778.1"/>
    <property type="molecule type" value="Genomic_DNA"/>
</dbReference>
<dbReference type="EMBL" id="SXFB01000012">
    <property type="protein sequence ID" value="NFV27211.1"/>
    <property type="molecule type" value="Genomic_DNA"/>
</dbReference>
<evidence type="ECO:0000313" key="2">
    <source>
        <dbReference type="EMBL" id="NFF87935.1"/>
    </source>
</evidence>
<dbReference type="PIRSF" id="PIRSF033563">
    <property type="entry name" value="UCP033563"/>
    <property type="match status" value="1"/>
</dbReference>
<dbReference type="EMBL" id="SWOV01000018">
    <property type="protein sequence ID" value="NFF87935.1"/>
    <property type="molecule type" value="Genomic_DNA"/>
</dbReference>
<proteinExistence type="predicted"/>
<reference evidence="1 5" key="1">
    <citation type="submission" date="2019-02" db="EMBL/GenBank/DDBJ databases">
        <title>Genome sequencing of Clostridium botulinum clinical isolates.</title>
        <authorList>
            <person name="Brunt J."/>
            <person name="Van Vliet A.H.M."/>
            <person name="Stringer S.C."/>
            <person name="Grant K.A."/>
            <person name="Carter A.C."/>
            <person name="Peck M.W."/>
        </authorList>
    </citation>
    <scope>NUCLEOTIDE SEQUENCE [LARGE SCALE GENOMIC DNA]</scope>
    <source>
        <strain evidence="1 5">H113700579</strain>
    </source>
</reference>
<evidence type="ECO:0000313" key="4">
    <source>
        <dbReference type="EMBL" id="NFV27211.1"/>
    </source>
</evidence>
<dbReference type="EMBL" id="SWVK01000011">
    <property type="protein sequence ID" value="NFN35335.1"/>
    <property type="molecule type" value="Genomic_DNA"/>
</dbReference>
<dbReference type="InterPro" id="IPR008323">
    <property type="entry name" value="UCP033563"/>
</dbReference>
<dbReference type="Proteomes" id="UP000472355">
    <property type="component" value="Unassembled WGS sequence"/>
</dbReference>
<dbReference type="Proteomes" id="UP000476820">
    <property type="component" value="Unassembled WGS sequence"/>
</dbReference>
<evidence type="ECO:0000313" key="8">
    <source>
        <dbReference type="Proteomes" id="UP000486903"/>
    </source>
</evidence>
<dbReference type="RefSeq" id="WP_004443389.1">
    <property type="nucleotide sequence ID" value="NZ_CP010520.1"/>
</dbReference>
<sequence length="418" mass="48406">MAVVRPFKSIRPIRELASKIAALPYDVMNSEEARDMVKGNPHSFLHIDRAEIDLDSSIDIHDKKVYEKARDNLNKMIDDGEYIQDINPCLYIYRQIMDGRSQTGIVFCASIDDYLNGVIKKHEFTRQDKEEDRIRHVDCCDANTGPIFLTYKEDQIASEIIQAWIENESKRKPLYNFVSEDGITHVVWAIDNEIIIDEIIDLFEEIDYLYIADGHHRSASAVEVGLKRRKENPDYTGEEEFNYFLAVAFPDNDLMVMDYNRVVKDLNGLTKSELLDKLENKFDICNAPTSEPFKPYKKHMFGMYLENKWYVLEAKEGTFNEKDPILSLDVSILQQNILTPILGIEDVRTSDRIDFIGGIRGLKELEHRANTDMKIAFSMYPTEVRDIMKVADIGEVMPPKSTWFEPKLRSGLFVHKLK</sequence>
<dbReference type="Pfam" id="PF06245">
    <property type="entry name" value="DUF1015"/>
    <property type="match status" value="1"/>
</dbReference>
<dbReference type="Proteomes" id="UP000473681">
    <property type="component" value="Unassembled WGS sequence"/>
</dbReference>
<protein>
    <submittedName>
        <fullName evidence="3">DUF1015 domain-containing protein</fullName>
    </submittedName>
</protein>
<dbReference type="AlphaFoldDB" id="A0A6B4N4L6"/>
<evidence type="ECO:0000313" key="7">
    <source>
        <dbReference type="Proteomes" id="UP000476820"/>
    </source>
</evidence>
<evidence type="ECO:0000313" key="5">
    <source>
        <dbReference type="Proteomes" id="UP000472355"/>
    </source>
</evidence>
<comment type="caution">
    <text evidence="3">The sequence shown here is derived from an EMBL/GenBank/DDBJ whole genome shotgun (WGS) entry which is preliminary data.</text>
</comment>
<accession>A0A6B4N4L6</accession>
<evidence type="ECO:0000313" key="1">
    <source>
        <dbReference type="EMBL" id="NFA42778.1"/>
    </source>
</evidence>